<proteinExistence type="predicted"/>
<organism evidence="1 2">
    <name type="scientific">Hankyongella ginsenosidimutans</name>
    <dbReference type="NCBI Taxonomy" id="1763828"/>
    <lineage>
        <taxon>Bacteria</taxon>
        <taxon>Pseudomonadati</taxon>
        <taxon>Pseudomonadota</taxon>
        <taxon>Alphaproteobacteria</taxon>
        <taxon>Sphingomonadales</taxon>
        <taxon>Sphingomonadaceae</taxon>
        <taxon>Hankyongella</taxon>
    </lineage>
</organism>
<reference evidence="2" key="1">
    <citation type="submission" date="2019-04" db="EMBL/GenBank/DDBJ databases">
        <title>Complete genome sequence of Sphingomonas sp. W1-2-3.</title>
        <authorList>
            <person name="Im W.T."/>
        </authorList>
    </citation>
    <scope>NUCLEOTIDE SEQUENCE [LARGE SCALE GENOMIC DNA]</scope>
    <source>
        <strain evidence="2">W1-2-3</strain>
    </source>
</reference>
<dbReference type="Proteomes" id="UP000298714">
    <property type="component" value="Chromosome"/>
</dbReference>
<name>A0A4D7C691_9SPHN</name>
<dbReference type="AlphaFoldDB" id="A0A4D7C691"/>
<evidence type="ECO:0008006" key="3">
    <source>
        <dbReference type="Google" id="ProtNLM"/>
    </source>
</evidence>
<keyword evidence="2" id="KW-1185">Reference proteome</keyword>
<evidence type="ECO:0000313" key="2">
    <source>
        <dbReference type="Proteomes" id="UP000298714"/>
    </source>
</evidence>
<gene>
    <name evidence="1" type="ORF">E6W36_06255</name>
</gene>
<protein>
    <recommendedName>
        <fullName evidence="3">LPS export ABC transporter periplasmic protein LptC</fullName>
    </recommendedName>
</protein>
<dbReference type="EMBL" id="CP039704">
    <property type="protein sequence ID" value="QCI79300.1"/>
    <property type="molecule type" value="Genomic_DNA"/>
</dbReference>
<dbReference type="RefSeq" id="WP_222874134.1">
    <property type="nucleotide sequence ID" value="NZ_CP039704.1"/>
</dbReference>
<evidence type="ECO:0000313" key="1">
    <source>
        <dbReference type="EMBL" id="QCI79300.1"/>
    </source>
</evidence>
<dbReference type="KEGG" id="hgn:E6W36_06255"/>
<accession>A0A4D7C691</accession>
<sequence length="147" mass="15740">MLMESPRYRGFDSKGRPFELRAARARQRTSASPDVELTTIAARMTLADGPAEIRAASGVYNLESRELRTGGGVAFDAPKGYKVAARDAVAQVDAQRVAGNNGIQGSGPLGRFSAQQFTLDLPAEKLVLTGRARLHITPARSQRGSGR</sequence>